<dbReference type="EMBL" id="MBLM01000080">
    <property type="protein sequence ID" value="OHV40268.1"/>
    <property type="molecule type" value="Genomic_DNA"/>
</dbReference>
<keyword evidence="1" id="KW-0560">Oxidoreductase</keyword>
<evidence type="ECO:0000256" key="1">
    <source>
        <dbReference type="ARBA" id="ARBA00023002"/>
    </source>
</evidence>
<dbReference type="OrthoDB" id="9132368at2"/>
<reference evidence="3" key="1">
    <citation type="submission" date="2016-07" db="EMBL/GenBank/DDBJ databases">
        <title>Sequence Frankia sp. strain CcI1.17.</title>
        <authorList>
            <person name="Ghodhbane-Gtari F."/>
            <person name="Swanson E."/>
            <person name="Gueddou A."/>
            <person name="Morris K."/>
            <person name="Hezbri K."/>
            <person name="Ktari A."/>
            <person name="Nouioui I."/>
            <person name="Abebe-Akele F."/>
            <person name="Simpson S."/>
            <person name="Thomas K."/>
            <person name="Gtari M."/>
            <person name="Tisa L.S."/>
            <person name="Hurst S."/>
        </authorList>
    </citation>
    <scope>NUCLEOTIDE SEQUENCE [LARGE SCALE GENOMIC DNA]</scope>
    <source>
        <strain evidence="3">Cc1.17</strain>
    </source>
</reference>
<dbReference type="Proteomes" id="UP000179627">
    <property type="component" value="Unassembled WGS sequence"/>
</dbReference>
<dbReference type="PANTHER" id="PTHR40279">
    <property type="entry name" value="PQQC-LIKE PROTEIN"/>
    <property type="match status" value="1"/>
</dbReference>
<keyword evidence="3" id="KW-1185">Reference proteome</keyword>
<dbReference type="InterPro" id="IPR016084">
    <property type="entry name" value="Haem_Oase-like_multi-hlx"/>
</dbReference>
<evidence type="ECO:0000313" key="2">
    <source>
        <dbReference type="EMBL" id="OHV40268.1"/>
    </source>
</evidence>
<dbReference type="InterPro" id="IPR039068">
    <property type="entry name" value="PqqC-like"/>
</dbReference>
<dbReference type="PANTHER" id="PTHR40279:SF3">
    <property type="entry name" value="4-AMINOBENZOATE SYNTHASE"/>
    <property type="match status" value="1"/>
</dbReference>
<dbReference type="SMART" id="SM01236">
    <property type="entry name" value="Haem_oxygenase_2"/>
    <property type="match status" value="1"/>
</dbReference>
<organism evidence="2 3">
    <name type="scientific">Parafrankia colletiae</name>
    <dbReference type="NCBI Taxonomy" id="573497"/>
    <lineage>
        <taxon>Bacteria</taxon>
        <taxon>Bacillati</taxon>
        <taxon>Actinomycetota</taxon>
        <taxon>Actinomycetes</taxon>
        <taxon>Frankiales</taxon>
        <taxon>Frankiaceae</taxon>
        <taxon>Parafrankia</taxon>
    </lineage>
</organism>
<dbReference type="AlphaFoldDB" id="A0A1S1QZZ0"/>
<gene>
    <name evidence="2" type="ORF">CC117_13955</name>
</gene>
<dbReference type="Gene3D" id="1.20.910.10">
    <property type="entry name" value="Heme oxygenase-like"/>
    <property type="match status" value="1"/>
</dbReference>
<dbReference type="GO" id="GO:0016491">
    <property type="term" value="F:oxidoreductase activity"/>
    <property type="evidence" value="ECO:0007669"/>
    <property type="project" value="UniProtKB-KW"/>
</dbReference>
<dbReference type="Pfam" id="PF14518">
    <property type="entry name" value="Haem_oxygenas_2"/>
    <property type="match status" value="1"/>
</dbReference>
<comment type="caution">
    <text evidence="2">The sequence shown here is derived from an EMBL/GenBank/DDBJ whole genome shotgun (WGS) entry which is preliminary data.</text>
</comment>
<dbReference type="SUPFAM" id="SSF48613">
    <property type="entry name" value="Heme oxygenase-like"/>
    <property type="match status" value="1"/>
</dbReference>
<protein>
    <submittedName>
        <fullName evidence="2">Uncharacterized protein</fullName>
    </submittedName>
</protein>
<evidence type="ECO:0000313" key="3">
    <source>
        <dbReference type="Proteomes" id="UP000179627"/>
    </source>
</evidence>
<name>A0A1S1QZZ0_9ACTN</name>
<accession>A0A1S1QZZ0</accession>
<sequence>MTVIHAATGSNLKDEVERMAISVFQHKALRNDFYDRWTTRSLPAEEVRVFAIEYLSRTIRTSEMVALSVVNTVDRTARVECVKNLFSEYGGGNPEKVHLTLLENFLTDLLGRVSGRPVTIDELYREPPLTSTRSFSSGQRELFTSGDQRVVQGALLAQEWLAYSMMVRLYEGVRNYKSYYSSEEEFHERCEYFYVHIGEAEKEHRIQAVESASQVCADLTDLARVQVGFDGFLDLTVEYWRGVVARMREAGAPARGLETRAHAAAVPAARVR</sequence>
<proteinExistence type="predicted"/>